<keyword evidence="2" id="KW-0805">Transcription regulation</keyword>
<gene>
    <name evidence="6" type="ORF">ACFSDA_05605</name>
</gene>
<keyword evidence="7" id="KW-1185">Reference proteome</keyword>
<dbReference type="PANTHER" id="PTHR30346:SF28">
    <property type="entry name" value="HTH-TYPE TRANSCRIPTIONAL REGULATOR CYNR"/>
    <property type="match status" value="1"/>
</dbReference>
<reference evidence="7" key="1">
    <citation type="journal article" date="2019" name="Int. J. Syst. Evol. Microbiol.">
        <title>The Global Catalogue of Microorganisms (GCM) 10K type strain sequencing project: providing services to taxonomists for standard genome sequencing and annotation.</title>
        <authorList>
            <consortium name="The Broad Institute Genomics Platform"/>
            <consortium name="The Broad Institute Genome Sequencing Center for Infectious Disease"/>
            <person name="Wu L."/>
            <person name="Ma J."/>
        </authorList>
    </citation>
    <scope>NUCLEOTIDE SEQUENCE [LARGE SCALE GENOMIC DNA]</scope>
    <source>
        <strain evidence="7">JCM 11650</strain>
    </source>
</reference>
<evidence type="ECO:0000259" key="5">
    <source>
        <dbReference type="PROSITE" id="PS50931"/>
    </source>
</evidence>
<dbReference type="EMBL" id="JBHUFL010000002">
    <property type="protein sequence ID" value="MFD1834550.1"/>
    <property type="molecule type" value="Genomic_DNA"/>
</dbReference>
<evidence type="ECO:0000256" key="3">
    <source>
        <dbReference type="ARBA" id="ARBA00023125"/>
    </source>
</evidence>
<name>A0ABW4PXN1_9MICO</name>
<comment type="similarity">
    <text evidence="1">Belongs to the LysR transcriptional regulatory family.</text>
</comment>
<accession>A0ABW4PXN1</accession>
<dbReference type="PROSITE" id="PS50931">
    <property type="entry name" value="HTH_LYSR"/>
    <property type="match status" value="1"/>
</dbReference>
<dbReference type="RefSeq" id="WP_343903827.1">
    <property type="nucleotide sequence ID" value="NZ_BAAAIS010000002.1"/>
</dbReference>
<protein>
    <submittedName>
        <fullName evidence="6">LysR family transcriptional regulator</fullName>
    </submittedName>
</protein>
<dbReference type="Gene3D" id="1.10.10.10">
    <property type="entry name" value="Winged helix-like DNA-binding domain superfamily/Winged helix DNA-binding domain"/>
    <property type="match status" value="1"/>
</dbReference>
<dbReference type="InterPro" id="IPR000847">
    <property type="entry name" value="LysR_HTH_N"/>
</dbReference>
<dbReference type="Pfam" id="PF00126">
    <property type="entry name" value="HTH_1"/>
    <property type="match status" value="1"/>
</dbReference>
<dbReference type="Gene3D" id="3.40.190.290">
    <property type="match status" value="1"/>
</dbReference>
<sequence>MEQQGDASGRSGHEAAEGLEGLEGLDRGRVLRDLPVFCAVAEAGQVTLAAAELGQPQSMVSRTLGRLEATLGVRLFERRGRGMELTEAGRHLLPYAQAGLQQLDAGLREVQGQQVIGRDTLRVAVQSLLGLRVVPPLIARFRASYPEVDFELVQGSRRRGLTLLEEGRIDMALLSSPPRMPRTTTIEMAAEPLVALVPAGHPLQRSAPVGVEELADEELIMLSADFDVHGLVHAMFASAGRTPRIGMTTEDYYTVRGLVSARLGVSIMPPMPTVSDGVRELRIDSPMARRTIGAVVHEDAGRPALAAFVRMLAASDGPAEVGAR</sequence>
<dbReference type="SUPFAM" id="SSF53850">
    <property type="entry name" value="Periplasmic binding protein-like II"/>
    <property type="match status" value="1"/>
</dbReference>
<dbReference type="InterPro" id="IPR036390">
    <property type="entry name" value="WH_DNA-bd_sf"/>
</dbReference>
<dbReference type="SUPFAM" id="SSF46785">
    <property type="entry name" value="Winged helix' DNA-binding domain"/>
    <property type="match status" value="1"/>
</dbReference>
<dbReference type="InterPro" id="IPR005119">
    <property type="entry name" value="LysR_subst-bd"/>
</dbReference>
<dbReference type="Proteomes" id="UP001597280">
    <property type="component" value="Unassembled WGS sequence"/>
</dbReference>
<comment type="caution">
    <text evidence="6">The sequence shown here is derived from an EMBL/GenBank/DDBJ whole genome shotgun (WGS) entry which is preliminary data.</text>
</comment>
<evidence type="ECO:0000313" key="6">
    <source>
        <dbReference type="EMBL" id="MFD1834550.1"/>
    </source>
</evidence>
<evidence type="ECO:0000256" key="4">
    <source>
        <dbReference type="ARBA" id="ARBA00023163"/>
    </source>
</evidence>
<keyword evidence="4" id="KW-0804">Transcription</keyword>
<evidence type="ECO:0000313" key="7">
    <source>
        <dbReference type="Proteomes" id="UP001597280"/>
    </source>
</evidence>
<evidence type="ECO:0000256" key="2">
    <source>
        <dbReference type="ARBA" id="ARBA00023015"/>
    </source>
</evidence>
<feature type="domain" description="HTH lysR-type" evidence="5">
    <location>
        <begin position="31"/>
        <end position="86"/>
    </location>
</feature>
<dbReference type="Pfam" id="PF03466">
    <property type="entry name" value="LysR_substrate"/>
    <property type="match status" value="1"/>
</dbReference>
<evidence type="ECO:0000256" key="1">
    <source>
        <dbReference type="ARBA" id="ARBA00009437"/>
    </source>
</evidence>
<keyword evidence="3" id="KW-0238">DNA-binding</keyword>
<proteinExistence type="inferred from homology"/>
<dbReference type="PANTHER" id="PTHR30346">
    <property type="entry name" value="TRANSCRIPTIONAL DUAL REGULATOR HCAR-RELATED"/>
    <property type="match status" value="1"/>
</dbReference>
<organism evidence="6 7">
    <name type="scientific">Brachybacterium rhamnosum</name>
    <dbReference type="NCBI Taxonomy" id="173361"/>
    <lineage>
        <taxon>Bacteria</taxon>
        <taxon>Bacillati</taxon>
        <taxon>Actinomycetota</taxon>
        <taxon>Actinomycetes</taxon>
        <taxon>Micrococcales</taxon>
        <taxon>Dermabacteraceae</taxon>
        <taxon>Brachybacterium</taxon>
    </lineage>
</organism>
<dbReference type="InterPro" id="IPR036388">
    <property type="entry name" value="WH-like_DNA-bd_sf"/>
</dbReference>